<proteinExistence type="predicted"/>
<evidence type="ECO:0000256" key="12">
    <source>
        <dbReference type="SAM" id="Coils"/>
    </source>
</evidence>
<dbReference type="CDD" id="cd08591">
    <property type="entry name" value="PI-PLCc_beta"/>
    <property type="match status" value="1"/>
</dbReference>
<comment type="catalytic activity">
    <reaction evidence="7">
        <text>a 1,2-diacyl-sn-glycero-3-phospho-(1D-myo-inositol-4,5-bisphosphate) + H2O = 1D-myo-inositol 1,4,5-trisphosphate + a 1,2-diacyl-sn-glycerol + H(+)</text>
        <dbReference type="Rhea" id="RHEA:33179"/>
        <dbReference type="ChEBI" id="CHEBI:15377"/>
        <dbReference type="ChEBI" id="CHEBI:15378"/>
        <dbReference type="ChEBI" id="CHEBI:17815"/>
        <dbReference type="ChEBI" id="CHEBI:58456"/>
        <dbReference type="ChEBI" id="CHEBI:203600"/>
        <dbReference type="EC" id="3.1.4.11"/>
    </reaction>
    <physiologicalReaction direction="left-to-right" evidence="7">
        <dbReference type="Rhea" id="RHEA:33180"/>
    </physiologicalReaction>
</comment>
<keyword evidence="1" id="KW-0597">Phosphoprotein</keyword>
<dbReference type="GO" id="GO:0004435">
    <property type="term" value="F:phosphatidylinositol-4,5-bisphosphate phospholipase C activity"/>
    <property type="evidence" value="ECO:0007669"/>
    <property type="project" value="UniProtKB-UniRule"/>
</dbReference>
<evidence type="ECO:0000256" key="4">
    <source>
        <dbReference type="ARBA" id="ARBA00022963"/>
    </source>
</evidence>
<keyword evidence="5 9" id="KW-0443">Lipid metabolism</keyword>
<feature type="region of interest" description="Disordered" evidence="13">
    <location>
        <begin position="778"/>
        <end position="809"/>
    </location>
</feature>
<dbReference type="PRINTS" id="PR00390">
    <property type="entry name" value="PHPHLIPASEC"/>
</dbReference>
<dbReference type="Ensembl" id="ENSSSCT00040061714.1">
    <property type="protein sequence ID" value="ENSSSCP00040025990.1"/>
    <property type="gene ID" value="ENSSSCG00040043543.1"/>
</dbReference>
<dbReference type="SMART" id="SM00239">
    <property type="entry name" value="C2"/>
    <property type="match status" value="1"/>
</dbReference>
<feature type="compositionally biased region" description="Polar residues" evidence="13">
    <location>
        <begin position="796"/>
        <end position="809"/>
    </location>
</feature>
<feature type="domain" description="C2" evidence="14">
    <location>
        <begin position="599"/>
        <end position="724"/>
    </location>
</feature>
<keyword evidence="2 9" id="KW-0378">Hydrolase</keyword>
<dbReference type="SMART" id="SM00149">
    <property type="entry name" value="PLCYc"/>
    <property type="match status" value="1"/>
</dbReference>
<dbReference type="SMART" id="SM00148">
    <property type="entry name" value="PLCXc"/>
    <property type="match status" value="1"/>
</dbReference>
<dbReference type="InterPro" id="IPR000909">
    <property type="entry name" value="PLipase_C_PInositol-sp_X_dom"/>
</dbReference>
<keyword evidence="4 9" id="KW-0442">Lipid degradation</keyword>
<dbReference type="PANTHER" id="PTHR10336">
    <property type="entry name" value="PHOSPHOINOSITIDE-SPECIFIC PHOSPHOLIPASE C FAMILY PROTEIN"/>
    <property type="match status" value="1"/>
</dbReference>
<comment type="catalytic activity">
    <reaction evidence="8">
        <text>a 1,2-diacyl-sn-glycero-3-phospho-(1D-myo-inositol) + H2O = 1D-myo-inositol 1-phosphate + a 1,2-diacyl-sn-glycerol + H(+)</text>
        <dbReference type="Rhea" id="RHEA:43484"/>
        <dbReference type="ChEBI" id="CHEBI:15377"/>
        <dbReference type="ChEBI" id="CHEBI:15378"/>
        <dbReference type="ChEBI" id="CHEBI:17815"/>
        <dbReference type="ChEBI" id="CHEBI:57880"/>
        <dbReference type="ChEBI" id="CHEBI:58433"/>
    </reaction>
    <physiologicalReaction direction="left-to-right" evidence="8">
        <dbReference type="Rhea" id="RHEA:43485"/>
    </physiologicalReaction>
</comment>
<keyword evidence="3 11" id="KW-0106">Calcium</keyword>
<keyword evidence="11" id="KW-0479">Metal-binding</keyword>
<organism evidence="16 17">
    <name type="scientific">Sus scrofa</name>
    <name type="common">Pig</name>
    <dbReference type="NCBI Taxonomy" id="9823"/>
    <lineage>
        <taxon>Eukaryota</taxon>
        <taxon>Metazoa</taxon>
        <taxon>Chordata</taxon>
        <taxon>Craniata</taxon>
        <taxon>Vertebrata</taxon>
        <taxon>Euteleostomi</taxon>
        <taxon>Mammalia</taxon>
        <taxon>Eutheria</taxon>
        <taxon>Laurasiatheria</taxon>
        <taxon>Artiodactyla</taxon>
        <taxon>Suina</taxon>
        <taxon>Suidae</taxon>
        <taxon>Sus</taxon>
    </lineage>
</organism>
<sequence length="1103" mass="125974">MAKPYEFNWQKEVPSFLQEGAVFDRYEEESFVFEPNCLFKVDEFGFFLTWRSEGKEGQVLECSLINSVRLGATPKDPKILAALEAVGKSENDLEGRIVCVCSGTDLVNISFTYMVAENPEVTKQWVEGLRSIIHNFRANNVSPMTCLKKHSHDFTYEKFYELTQKIYPRLNEILFPFYDAKRAMQIIEMYEPDEDLKKKGLISSDGFCRYLMSDENAPVFLDRLELYQEMDHPLAHYFISSSHNTYLTGRQFGGKSSVEMYRQVLLAGCRCVELDCWDGKGEDQEPIITHGKAMCTDILFKDVIQAIKETAFVTSEYPVILSFENHCSKYQQYKMSKYCEDLFGDLLLKQALESHPLEPGRPLPSPNDLKRKILIKNKRLKPEVEKKQLEALKSMMEAGESAAPVNILEDDNEEEIESAEQEEEAHPEYKYGNELSVDDLGHKEAIANSVKKGLVTVEDEQAWMASYKYVGATTNIHPYLSTMINYAQPVKFQGFHVAEERNIHYNMSSFNESVGLGYLKTHAIEFVNYNKRQMSRIYPKGGRVDSSNYMPQIFWNAGCQMVSLNYQTPDLAMQLNQGKFEYNGSCGYLLKPDFMRRPDRTFDPFSETPVDGVIAATCSVQVISGQFLSDKKIGTYVEVDMYGLPTDTIRKEFRTRMVMNNGLNPVYNEESFVFRKVILPDLAVLRIAVYDDNNRLIGQRILPLDGLQAGYRHISLRNEGNKPLSLPTIFCNIVLKTYVPDGFGDIVDALSDPKKFLSITEKRADQMRAMGIETSDIADVPSDTSKNDKKGKANTAKANVTPQSSSELRPTTTAALGAGLEAKKGIELIPQVRIEDLKQMKAYLKHLKKQQKELSSLKKKHAKEHSTMQKLHCTQVDKIVAQYDKEKSTHEKILEKAMKKKGGSNCLEMKKETEIKIQTLTSDHKSKVKEIVAQHTKEWSDMINTHSAEEQEIRDLHLSQQCELLRKLLINAHEQQTQQLKLSHDRESKEMRAHQAKISMENSKAIIRMLTLAMKQSKEMDQLKKVQLEHLEFLEKQNEQVFDLQHIKNVGSQPDREANAVVHSDPAAKASDLRSGMGRWLEKFGAMTVLYPLYPTRTESILV</sequence>
<evidence type="ECO:0000259" key="14">
    <source>
        <dbReference type="PROSITE" id="PS50004"/>
    </source>
</evidence>
<reference evidence="16" key="1">
    <citation type="submission" date="2025-05" db="UniProtKB">
        <authorList>
            <consortium name="Ensembl"/>
        </authorList>
    </citation>
    <scope>IDENTIFICATION</scope>
</reference>
<accession>A0A8D1ERI1</accession>
<feature type="active site" evidence="10">
    <location>
        <position position="243"/>
    </location>
</feature>
<dbReference type="InterPro" id="IPR001192">
    <property type="entry name" value="PI-PLC_fam"/>
</dbReference>
<evidence type="ECO:0000256" key="3">
    <source>
        <dbReference type="ARBA" id="ARBA00022837"/>
    </source>
</evidence>
<dbReference type="Gene3D" id="2.30.29.240">
    <property type="match status" value="1"/>
</dbReference>
<dbReference type="FunFam" id="1.20.1230.10:FF:000002">
    <property type="entry name" value="1-phosphatidylinositol 4,5-bisphosphate phosphodiesterase"/>
    <property type="match status" value="1"/>
</dbReference>
<dbReference type="SUPFAM" id="SSF69989">
    <property type="entry name" value="C-terminal domain of PLC-beta"/>
    <property type="match status" value="1"/>
</dbReference>
<dbReference type="PROSITE" id="PS50008">
    <property type="entry name" value="PIPLC_Y_DOMAIN"/>
    <property type="match status" value="1"/>
</dbReference>
<evidence type="ECO:0000256" key="7">
    <source>
        <dbReference type="ARBA" id="ARBA00023674"/>
    </source>
</evidence>
<evidence type="ECO:0000256" key="11">
    <source>
        <dbReference type="PIRSR" id="PIRSR000956-2"/>
    </source>
</evidence>
<feature type="binding site" evidence="11">
    <location>
        <position position="273"/>
    </location>
    <ligand>
        <name>Ca(2+)</name>
        <dbReference type="ChEBI" id="CHEBI:29108"/>
    </ligand>
</feature>
<evidence type="ECO:0000313" key="16">
    <source>
        <dbReference type="Ensembl" id="ENSSSCP00040025990.1"/>
    </source>
</evidence>
<evidence type="ECO:0000256" key="1">
    <source>
        <dbReference type="ARBA" id="ARBA00022553"/>
    </source>
</evidence>
<dbReference type="SUPFAM" id="SSF49562">
    <property type="entry name" value="C2 domain (Calcium/lipid-binding domain, CaLB)"/>
    <property type="match status" value="1"/>
</dbReference>
<evidence type="ECO:0000256" key="13">
    <source>
        <dbReference type="SAM" id="MobiDB-lite"/>
    </source>
</evidence>
<dbReference type="Proteomes" id="UP000694726">
    <property type="component" value="Unplaced"/>
</dbReference>
<feature type="coiled-coil region" evidence="12">
    <location>
        <begin position="840"/>
        <end position="900"/>
    </location>
</feature>
<evidence type="ECO:0000256" key="10">
    <source>
        <dbReference type="PIRSR" id="PIRSR000956-1"/>
    </source>
</evidence>
<dbReference type="Gene3D" id="3.20.20.190">
    <property type="entry name" value="Phosphatidylinositol (PI) phosphodiesterase"/>
    <property type="match status" value="1"/>
</dbReference>
<dbReference type="InterPro" id="IPR016280">
    <property type="entry name" value="PLC-beta"/>
</dbReference>
<dbReference type="InterPro" id="IPR035892">
    <property type="entry name" value="C2_domain_sf"/>
</dbReference>
<dbReference type="GO" id="GO:0005509">
    <property type="term" value="F:calcium ion binding"/>
    <property type="evidence" value="ECO:0007669"/>
    <property type="project" value="UniProtKB-UniRule"/>
</dbReference>
<dbReference type="Ensembl" id="ENSSSCT00015023839.1">
    <property type="protein sequence ID" value="ENSSSCP00015009276.1"/>
    <property type="gene ID" value="ENSSSCG00015017952.1"/>
</dbReference>
<keyword evidence="12" id="KW-0175">Coiled coil</keyword>
<dbReference type="CDD" id="cd13361">
    <property type="entry name" value="PH_PLC_beta"/>
    <property type="match status" value="1"/>
</dbReference>
<dbReference type="SUPFAM" id="SSF50729">
    <property type="entry name" value="PH domain-like"/>
    <property type="match status" value="1"/>
</dbReference>
<evidence type="ECO:0000256" key="2">
    <source>
        <dbReference type="ARBA" id="ARBA00022801"/>
    </source>
</evidence>
<dbReference type="Pfam" id="PF00387">
    <property type="entry name" value="PI-PLC-Y"/>
    <property type="match status" value="1"/>
</dbReference>
<dbReference type="Gene3D" id="2.60.40.150">
    <property type="entry name" value="C2 domain"/>
    <property type="match status" value="1"/>
</dbReference>
<dbReference type="Pfam" id="PF17787">
    <property type="entry name" value="PH_14"/>
    <property type="match status" value="1"/>
</dbReference>
<dbReference type="PROSITE" id="PS50007">
    <property type="entry name" value="PIPLC_X_DOMAIN"/>
    <property type="match status" value="1"/>
</dbReference>
<feature type="binding site" evidence="11">
    <location>
        <position position="244"/>
    </location>
    <ligand>
        <name>Ca(2+)</name>
        <dbReference type="ChEBI" id="CHEBI:29108"/>
    </ligand>
</feature>
<dbReference type="InterPro" id="IPR042531">
    <property type="entry name" value="PLC-beta_C_sf"/>
</dbReference>
<evidence type="ECO:0000259" key="15">
    <source>
        <dbReference type="PROSITE" id="PS50008"/>
    </source>
</evidence>
<dbReference type="InterPro" id="IPR001711">
    <property type="entry name" value="PLipase_C_Pinositol-sp_Y"/>
</dbReference>
<dbReference type="InterPro" id="IPR037862">
    <property type="entry name" value="PLC-beta_PH"/>
</dbReference>
<dbReference type="Ensembl" id="ENSSSCT00025092235.1">
    <property type="protein sequence ID" value="ENSSSCP00025040474.1"/>
    <property type="gene ID" value="ENSSSCG00025066331.1"/>
</dbReference>
<dbReference type="InterPro" id="IPR015359">
    <property type="entry name" value="PLC_EF-hand-like"/>
</dbReference>
<protein>
    <recommendedName>
        <fullName evidence="9">1-phosphatidylinositol 4,5-bisphosphate phosphodiesterase</fullName>
        <ecNumber evidence="9">3.1.4.11</ecNumber>
    </recommendedName>
</protein>
<dbReference type="Proteomes" id="UP000694727">
    <property type="component" value="Unplaced"/>
</dbReference>
<evidence type="ECO:0000256" key="8">
    <source>
        <dbReference type="ARBA" id="ARBA00023726"/>
    </source>
</evidence>
<evidence type="ECO:0000256" key="5">
    <source>
        <dbReference type="ARBA" id="ARBA00023098"/>
    </source>
</evidence>
<feature type="binding site" evidence="11">
    <location>
        <position position="324"/>
    </location>
    <ligand>
        <name>Ca(2+)</name>
        <dbReference type="ChEBI" id="CHEBI:29108"/>
    </ligand>
</feature>
<keyword evidence="6 9" id="KW-0807">Transducer</keyword>
<dbReference type="PANTHER" id="PTHR10336:SF36">
    <property type="entry name" value="1-PHOSPHATIDYLINOSITOL 4,5-BISPHOSPHATE PHOSPHODIESTERASE BETA-4"/>
    <property type="match status" value="1"/>
</dbReference>
<feature type="binding site" evidence="11">
    <location>
        <position position="275"/>
    </location>
    <ligand>
        <name>Ca(2+)</name>
        <dbReference type="ChEBI" id="CHEBI:29108"/>
    </ligand>
</feature>
<gene>
    <name evidence="16" type="primary">PLCB4</name>
</gene>
<dbReference type="SUPFAM" id="SSF51695">
    <property type="entry name" value="PLC-like phosphodiesterases"/>
    <property type="match status" value="1"/>
</dbReference>
<dbReference type="GO" id="GO:0035556">
    <property type="term" value="P:intracellular signal transduction"/>
    <property type="evidence" value="ECO:0007669"/>
    <property type="project" value="InterPro"/>
</dbReference>
<dbReference type="InterPro" id="IPR017946">
    <property type="entry name" value="PLC-like_Pdiesterase_TIM-brl"/>
</dbReference>
<dbReference type="Pfam" id="PF09279">
    <property type="entry name" value="EF-hand_like"/>
    <property type="match status" value="1"/>
</dbReference>
<dbReference type="CDD" id="cd00275">
    <property type="entry name" value="C2_PLC_like"/>
    <property type="match status" value="1"/>
</dbReference>
<evidence type="ECO:0000313" key="17">
    <source>
        <dbReference type="Proteomes" id="UP000694722"/>
    </source>
</evidence>
<dbReference type="PIRSF" id="PIRSF000956">
    <property type="entry name" value="PLC-beta"/>
    <property type="match status" value="1"/>
</dbReference>
<dbReference type="Pfam" id="PF00168">
    <property type="entry name" value="C2"/>
    <property type="match status" value="1"/>
</dbReference>
<feature type="active site" evidence="10">
    <location>
        <position position="290"/>
    </location>
</feature>
<feature type="domain" description="PI-PLC Y-box" evidence="15">
    <location>
        <begin position="480"/>
        <end position="596"/>
    </location>
</feature>
<dbReference type="PROSITE" id="PS50004">
    <property type="entry name" value="C2"/>
    <property type="match status" value="1"/>
</dbReference>
<dbReference type="InterPro" id="IPR000008">
    <property type="entry name" value="C2_dom"/>
</dbReference>
<evidence type="ECO:0000256" key="6">
    <source>
        <dbReference type="ARBA" id="ARBA00023224"/>
    </source>
</evidence>
<dbReference type="Pfam" id="PF00388">
    <property type="entry name" value="PI-PLC-X"/>
    <property type="match status" value="1"/>
</dbReference>
<dbReference type="FunFam" id="2.60.40.150:FF:000008">
    <property type="entry name" value="1-phosphatidylinositol 4,5-bisphosphate phosphodiesterase"/>
    <property type="match status" value="1"/>
</dbReference>
<dbReference type="Proteomes" id="UP000694722">
    <property type="component" value="Unplaced"/>
</dbReference>
<dbReference type="GO" id="GO:0016042">
    <property type="term" value="P:lipid catabolic process"/>
    <property type="evidence" value="ECO:0007669"/>
    <property type="project" value="UniProtKB-KW"/>
</dbReference>
<dbReference type="InterPro" id="IPR011992">
    <property type="entry name" value="EF-hand-dom_pair"/>
</dbReference>
<dbReference type="SUPFAM" id="SSF47473">
    <property type="entry name" value="EF-hand"/>
    <property type="match status" value="1"/>
</dbReference>
<dbReference type="Gene3D" id="1.20.1230.10">
    <property type="entry name" value="Phospholipase C beta, distal C-terminal domain"/>
    <property type="match status" value="1"/>
</dbReference>
<dbReference type="AlphaFoldDB" id="A0A8D1ERI1"/>
<comment type="cofactor">
    <cofactor evidence="11">
        <name>Ca(2+)</name>
        <dbReference type="ChEBI" id="CHEBI:29108"/>
    </cofactor>
    <text evidence="11">Binds 1 Ca(2+) ion per subunit.</text>
</comment>
<name>A0A8D1ERI1_PIG</name>
<evidence type="ECO:0000256" key="9">
    <source>
        <dbReference type="PIRNR" id="PIRNR000956"/>
    </source>
</evidence>
<dbReference type="EC" id="3.1.4.11" evidence="9"/>